<dbReference type="RefSeq" id="WP_038642962.1">
    <property type="nucleotide sequence ID" value="NZ_CP006943.1"/>
</dbReference>
<dbReference type="InterPro" id="IPR029058">
    <property type="entry name" value="AB_hydrolase_fold"/>
</dbReference>
<dbReference type="OrthoDB" id="6546405at2"/>
<protein>
    <submittedName>
        <fullName evidence="1">Ccs3</fullName>
    </submittedName>
</protein>
<keyword evidence="2" id="KW-1185">Reference proteome</keyword>
<organism evidence="1 2">
    <name type="scientific">Mannheimia varigena USDA-ARS-USMARC-1296</name>
    <dbReference type="NCBI Taxonomy" id="1433287"/>
    <lineage>
        <taxon>Bacteria</taxon>
        <taxon>Pseudomonadati</taxon>
        <taxon>Pseudomonadota</taxon>
        <taxon>Gammaproteobacteria</taxon>
        <taxon>Pasteurellales</taxon>
        <taxon>Pasteurellaceae</taxon>
        <taxon>Mannheimia</taxon>
    </lineage>
</organism>
<accession>W0Q958</accession>
<dbReference type="STRING" id="1433287.X808_3000"/>
<sequence length="406" mass="46603">MQRIEQTYIATNGVKVIYKHKPKKYDFNHLIIVFSGFLNAKPGNYDFNNALNDCPADVIWINDNFEDMYTYYLCINMDFKVEEAVKEFIDTQIKALSLDYDKVTVTGFSKGGSAALYYGLKLPVANIVTTVPQIKIGSYAIKNWPQVASHMMGEVNQAKQDYLDRLIIQLLRTALRREKNIYLLTSEADIQYEPEIKPILDDLRKYSNFNLIKSYSVFCREHNQITSHHTSTLLGLYYLLTSGGVPHFPNNEIHFFGSQPLAIENKTGEPIVDTRTLDVKNGRLFIDGVGLLKGYHLADYNDVAYELIFKGGKEIVKPLAKAHKPYLTKEFFDGKNLVIYDKGWFTTYQYKGIDISDIPSGDYQLFIHIMIKGISKKVPLVTNRELDRNIGSFKVYRKGTQLYLKI</sequence>
<dbReference type="Proteomes" id="UP000066995">
    <property type="component" value="Chromosome"/>
</dbReference>
<dbReference type="PATRIC" id="fig|1433287.3.peg.299"/>
<dbReference type="ESTHER" id="9past-w0q958">
    <property type="family name" value="Asp2"/>
</dbReference>
<name>W0Q958_9PAST</name>
<proteinExistence type="predicted"/>
<reference evidence="1 2" key="1">
    <citation type="submission" date="2013-12" db="EMBL/GenBank/DDBJ databases">
        <title>Annotation of the Mannheimia varigena USDA-ARS-USMARC-1296 complete genome.</title>
        <authorList>
            <person name="Harhay G.P."/>
            <person name="Clawson M.L."/>
            <person name="Murray R.W."/>
            <person name="Lubbers B.V."/>
            <person name="Heaton M.P."/>
            <person name="Chitko-Mckown C.G."/>
            <person name="Harhay D.M."/>
            <person name="Smith T.P.L."/>
        </authorList>
    </citation>
    <scope>NUCLEOTIDE SEQUENCE [LARGE SCALE GENOMIC DNA]</scope>
    <source>
        <strain evidence="1 2">USDA-ARS-USMARC-1296</strain>
    </source>
</reference>
<dbReference type="eggNOG" id="COG0400">
    <property type="taxonomic scope" value="Bacteria"/>
</dbReference>
<dbReference type="EMBL" id="CP006943">
    <property type="protein sequence ID" value="AHG74827.1"/>
    <property type="molecule type" value="Genomic_DNA"/>
</dbReference>
<dbReference type="HOGENOM" id="CLU_677695_0_0_6"/>
<dbReference type="KEGG" id="mvi:X808_3000"/>
<evidence type="ECO:0000313" key="2">
    <source>
        <dbReference type="Proteomes" id="UP000066995"/>
    </source>
</evidence>
<gene>
    <name evidence="1" type="ORF">X808_3000</name>
</gene>
<dbReference type="AlphaFoldDB" id="W0Q958"/>
<evidence type="ECO:0000313" key="1">
    <source>
        <dbReference type="EMBL" id="AHG74827.1"/>
    </source>
</evidence>
<dbReference type="SUPFAM" id="SSF53474">
    <property type="entry name" value="alpha/beta-Hydrolases"/>
    <property type="match status" value="1"/>
</dbReference>
<dbReference type="Gene3D" id="3.40.50.1820">
    <property type="entry name" value="alpha/beta hydrolase"/>
    <property type="match status" value="1"/>
</dbReference>